<dbReference type="PANTHER" id="PTHR24422:SF10">
    <property type="entry name" value="CHEMOTAXIS PROTEIN METHYLTRANSFERASE 2"/>
    <property type="match status" value="1"/>
</dbReference>
<dbReference type="RefSeq" id="WP_314520146.1">
    <property type="nucleotide sequence ID" value="NZ_JASJOU010000030.1"/>
</dbReference>
<keyword evidence="1" id="KW-0175">Coiled coil</keyword>
<evidence type="ECO:0000256" key="2">
    <source>
        <dbReference type="SAM" id="MobiDB-lite"/>
    </source>
</evidence>
<evidence type="ECO:0000313" key="5">
    <source>
        <dbReference type="EMBL" id="MDJ1506869.1"/>
    </source>
</evidence>
<dbReference type="InterPro" id="IPR035965">
    <property type="entry name" value="PAS-like_dom_sf"/>
</dbReference>
<sequence length="702" mass="80451">MFRISTLAQWRKATQTHQSFQKTLTDIENARTFIKAIQEGNLMEDYPGWSNTENTATSENSLAEALLQMRDHMKAMAEKEAQRTWITEGLAQFVDILRSHHTDIQQLYDQILASLIKYLKANQGGLFVVREEDAMQKEVLVVASETTERGEQLQHRKGNSGDKLSSNRLSRSNISLEMVACYAYNRKKFLTKTMSAGEGLVGQCFLEGDTIYMTEIPQNYVNISSGLGEATPRCILIVPLKLDDKVHGVIELASFSKFEPYQIEFIEKLGESIASTIANATVTSMTQKLLAMSQQQAESLRAQEEELRQNLEEMEATQEEMLRRQAQVNDLLQRFDLAARTTTEGLWDMVVPANLEFTDNTPFQWTDKFRHMLGYTNERDFPNRLDSWSNLLHPDHKERTLAAFSAHLLDFSGQTPYDVEYQLKLRNGNFKWFRAVGNTLRDNNGRPLRIAGSLIDIQQSRELEGIMTSVNNTMATIEFDKNGTILDANANFLNLMGYSLEDIKGKHHNMFVEAIYRNSDDYAQFWKNLNQGIPQIGEFARLTKNRNKVWLHASYSPITDQGRVTKIIKFAQDVTHHKKASLDMQGQLQAIDKAFAVIEFTTNGEVLMANDNFLKLMDYDLTAILHKHHSLFVDKEQLDTYEYEQFWRKLRLGEAISGNFERVTRSGKKIWIKGSYSPVFDLDGQVYKVIKYAQLIHGADEE</sequence>
<feature type="coiled-coil region" evidence="1">
    <location>
        <begin position="290"/>
        <end position="334"/>
    </location>
</feature>
<feature type="domain" description="PAS" evidence="3">
    <location>
        <begin position="459"/>
        <end position="506"/>
    </location>
</feature>
<evidence type="ECO:0000313" key="6">
    <source>
        <dbReference type="Proteomes" id="UP001232063"/>
    </source>
</evidence>
<evidence type="ECO:0000256" key="1">
    <source>
        <dbReference type="SAM" id="Coils"/>
    </source>
</evidence>
<gene>
    <name evidence="5" type="ORF">QNI22_39900</name>
</gene>
<dbReference type="InterPro" id="IPR000700">
    <property type="entry name" value="PAS-assoc_C"/>
</dbReference>
<dbReference type="Pfam" id="PF13426">
    <property type="entry name" value="PAS_9"/>
    <property type="match status" value="1"/>
</dbReference>
<dbReference type="PROSITE" id="PS50112">
    <property type="entry name" value="PAS"/>
    <property type="match status" value="1"/>
</dbReference>
<dbReference type="SMART" id="SM00065">
    <property type="entry name" value="GAF"/>
    <property type="match status" value="1"/>
</dbReference>
<comment type="caution">
    <text evidence="5">The sequence shown here is derived from an EMBL/GenBank/DDBJ whole genome shotgun (WGS) entry which is preliminary data.</text>
</comment>
<dbReference type="SUPFAM" id="SSF55781">
    <property type="entry name" value="GAF domain-like"/>
    <property type="match status" value="1"/>
</dbReference>
<organism evidence="5 6">
    <name type="scientific">Xanthocytophaga agilis</name>
    <dbReference type="NCBI Taxonomy" id="3048010"/>
    <lineage>
        <taxon>Bacteria</taxon>
        <taxon>Pseudomonadati</taxon>
        <taxon>Bacteroidota</taxon>
        <taxon>Cytophagia</taxon>
        <taxon>Cytophagales</taxon>
        <taxon>Rhodocytophagaceae</taxon>
        <taxon>Xanthocytophaga</taxon>
    </lineage>
</organism>
<proteinExistence type="predicted"/>
<dbReference type="PROSITE" id="PS50113">
    <property type="entry name" value="PAC"/>
    <property type="match status" value="2"/>
</dbReference>
<dbReference type="Pfam" id="PF08447">
    <property type="entry name" value="PAS_3"/>
    <property type="match status" value="2"/>
</dbReference>
<dbReference type="CDD" id="cd00130">
    <property type="entry name" value="PAS"/>
    <property type="match status" value="2"/>
</dbReference>
<dbReference type="Pfam" id="PF13185">
    <property type="entry name" value="GAF_2"/>
    <property type="match status" value="1"/>
</dbReference>
<dbReference type="SMART" id="SM00091">
    <property type="entry name" value="PAS"/>
    <property type="match status" value="2"/>
</dbReference>
<dbReference type="SMART" id="SM00086">
    <property type="entry name" value="PAC"/>
    <property type="match status" value="3"/>
</dbReference>
<evidence type="ECO:0000259" key="3">
    <source>
        <dbReference type="PROSITE" id="PS50112"/>
    </source>
</evidence>
<feature type="domain" description="PAC" evidence="4">
    <location>
        <begin position="535"/>
        <end position="586"/>
    </location>
</feature>
<dbReference type="Proteomes" id="UP001232063">
    <property type="component" value="Unassembled WGS sequence"/>
</dbReference>
<dbReference type="InterPro" id="IPR003018">
    <property type="entry name" value="GAF"/>
</dbReference>
<feature type="domain" description="PAC" evidence="4">
    <location>
        <begin position="417"/>
        <end position="469"/>
    </location>
</feature>
<dbReference type="InterPro" id="IPR013655">
    <property type="entry name" value="PAS_fold_3"/>
</dbReference>
<dbReference type="InterPro" id="IPR050903">
    <property type="entry name" value="Bact_Chemotaxis_MeTrfase"/>
</dbReference>
<dbReference type="InterPro" id="IPR001610">
    <property type="entry name" value="PAC"/>
</dbReference>
<evidence type="ECO:0000259" key="4">
    <source>
        <dbReference type="PROSITE" id="PS50113"/>
    </source>
</evidence>
<dbReference type="PANTHER" id="PTHR24422">
    <property type="entry name" value="CHEMOTAXIS PROTEIN METHYLTRANSFERASE"/>
    <property type="match status" value="1"/>
</dbReference>
<dbReference type="Gene3D" id="3.30.450.20">
    <property type="entry name" value="PAS domain"/>
    <property type="match status" value="3"/>
</dbReference>
<dbReference type="AlphaFoldDB" id="A0AAE3RE29"/>
<name>A0AAE3RE29_9BACT</name>
<dbReference type="EMBL" id="JASJOU010000030">
    <property type="protein sequence ID" value="MDJ1506869.1"/>
    <property type="molecule type" value="Genomic_DNA"/>
</dbReference>
<dbReference type="InterPro" id="IPR000014">
    <property type="entry name" value="PAS"/>
</dbReference>
<dbReference type="SUPFAM" id="SSF55785">
    <property type="entry name" value="PYP-like sensor domain (PAS domain)"/>
    <property type="match status" value="3"/>
</dbReference>
<dbReference type="NCBIfam" id="TIGR00229">
    <property type="entry name" value="sensory_box"/>
    <property type="match status" value="2"/>
</dbReference>
<feature type="region of interest" description="Disordered" evidence="2">
    <location>
        <begin position="146"/>
        <end position="167"/>
    </location>
</feature>
<protein>
    <submittedName>
        <fullName evidence="5">PAS domain-containing protein</fullName>
    </submittedName>
</protein>
<accession>A0AAE3RE29</accession>
<reference evidence="5" key="1">
    <citation type="submission" date="2023-05" db="EMBL/GenBank/DDBJ databases">
        <authorList>
            <person name="Zhang X."/>
        </authorList>
    </citation>
    <scope>NUCLEOTIDE SEQUENCE</scope>
    <source>
        <strain evidence="5">BD1B2-1</strain>
    </source>
</reference>
<keyword evidence="6" id="KW-1185">Reference proteome</keyword>
<dbReference type="Gene3D" id="3.30.450.40">
    <property type="match status" value="1"/>
</dbReference>
<dbReference type="InterPro" id="IPR029016">
    <property type="entry name" value="GAF-like_dom_sf"/>
</dbReference>